<dbReference type="InterPro" id="IPR001806">
    <property type="entry name" value="Small_GTPase"/>
</dbReference>
<dbReference type="PANTHER" id="PTHR47981">
    <property type="entry name" value="RAB FAMILY"/>
    <property type="match status" value="1"/>
</dbReference>
<name>A0ABR2K782_9EUKA</name>
<keyword evidence="2" id="KW-0547">Nucleotide-binding</keyword>
<accession>A0ABR2K782</accession>
<evidence type="ECO:0000313" key="4">
    <source>
        <dbReference type="EMBL" id="KAK8886924.1"/>
    </source>
</evidence>
<dbReference type="EMBL" id="JAPFFF010000006">
    <property type="protein sequence ID" value="KAK8886924.1"/>
    <property type="molecule type" value="Genomic_DNA"/>
</dbReference>
<dbReference type="NCBIfam" id="TIGR00231">
    <property type="entry name" value="small_GTP"/>
    <property type="match status" value="1"/>
</dbReference>
<dbReference type="PRINTS" id="PR00449">
    <property type="entry name" value="RASTRNSFRMNG"/>
</dbReference>
<comment type="similarity">
    <text evidence="1">Belongs to the small GTPase superfamily. Rab family.</text>
</comment>
<protein>
    <submittedName>
        <fullName evidence="4">Rab32, member RAS oncoprotein</fullName>
    </submittedName>
</protein>
<dbReference type="SMART" id="SM00176">
    <property type="entry name" value="RAN"/>
    <property type="match status" value="1"/>
</dbReference>
<dbReference type="InterPro" id="IPR005225">
    <property type="entry name" value="Small_GTP-bd"/>
</dbReference>
<comment type="caution">
    <text evidence="4">The sequence shown here is derived from an EMBL/GenBank/DDBJ whole genome shotgun (WGS) entry which is preliminary data.</text>
</comment>
<dbReference type="SUPFAM" id="SSF52540">
    <property type="entry name" value="P-loop containing nucleoside triphosphate hydrolases"/>
    <property type="match status" value="1"/>
</dbReference>
<keyword evidence="3" id="KW-0342">GTP-binding</keyword>
<dbReference type="SMART" id="SM00175">
    <property type="entry name" value="RAB"/>
    <property type="match status" value="1"/>
</dbReference>
<dbReference type="Proteomes" id="UP001470230">
    <property type="component" value="Unassembled WGS sequence"/>
</dbReference>
<organism evidence="4 5">
    <name type="scientific">Tritrichomonas musculus</name>
    <dbReference type="NCBI Taxonomy" id="1915356"/>
    <lineage>
        <taxon>Eukaryota</taxon>
        <taxon>Metamonada</taxon>
        <taxon>Parabasalia</taxon>
        <taxon>Tritrichomonadida</taxon>
        <taxon>Tritrichomonadidae</taxon>
        <taxon>Tritrichomonas</taxon>
    </lineage>
</organism>
<dbReference type="Gene3D" id="3.40.50.300">
    <property type="entry name" value="P-loop containing nucleotide triphosphate hydrolases"/>
    <property type="match status" value="1"/>
</dbReference>
<dbReference type="Pfam" id="PF00071">
    <property type="entry name" value="Ras"/>
    <property type="match status" value="1"/>
</dbReference>
<evidence type="ECO:0000256" key="1">
    <source>
        <dbReference type="ARBA" id="ARBA00006270"/>
    </source>
</evidence>
<keyword evidence="5" id="KW-1185">Reference proteome</keyword>
<reference evidence="4 5" key="1">
    <citation type="submission" date="2024-04" db="EMBL/GenBank/DDBJ databases">
        <title>Tritrichomonas musculus Genome.</title>
        <authorList>
            <person name="Alves-Ferreira E."/>
            <person name="Grigg M."/>
            <person name="Lorenzi H."/>
            <person name="Galac M."/>
        </authorList>
    </citation>
    <scope>NUCLEOTIDE SEQUENCE [LARGE SCALE GENOMIC DNA]</scope>
    <source>
        <strain evidence="4 5">EAF2021</strain>
    </source>
</reference>
<dbReference type="SMART" id="SM00174">
    <property type="entry name" value="RHO"/>
    <property type="match status" value="1"/>
</dbReference>
<evidence type="ECO:0000256" key="2">
    <source>
        <dbReference type="ARBA" id="ARBA00022741"/>
    </source>
</evidence>
<evidence type="ECO:0000313" key="5">
    <source>
        <dbReference type="Proteomes" id="UP001470230"/>
    </source>
</evidence>
<evidence type="ECO:0000256" key="3">
    <source>
        <dbReference type="ARBA" id="ARBA00023134"/>
    </source>
</evidence>
<dbReference type="PROSITE" id="PS51419">
    <property type="entry name" value="RAB"/>
    <property type="match status" value="1"/>
</dbReference>
<sequence>MTLELEEILLHHDSENVMYNNTQKTMKFVIVGDSNVGKTALCKRIVHNNFSNFYTQSIGVNFHETNFTTDGSNVIVQHLDIAGFERYSGITQQYYQGAIGALVVFDMTNEKSLEAANFWKSDIDAKCCTSKQEKIPCLLVGTKLDLKGKKDFFLTEEEFNQFALDNGYIGFQSVSSLDGTNVRHAYEKLISYVISNNLEPYDAPLEPSDEDDKSIIKKFCCC</sequence>
<dbReference type="SMART" id="SM00173">
    <property type="entry name" value="RAS"/>
    <property type="match status" value="1"/>
</dbReference>
<proteinExistence type="inferred from homology"/>
<gene>
    <name evidence="4" type="ORF">M9Y10_037958</name>
</gene>
<dbReference type="PROSITE" id="PS51421">
    <property type="entry name" value="RAS"/>
    <property type="match status" value="1"/>
</dbReference>
<dbReference type="InterPro" id="IPR027417">
    <property type="entry name" value="P-loop_NTPase"/>
</dbReference>
<dbReference type="PANTHER" id="PTHR47981:SF20">
    <property type="entry name" value="RAS-RELATED PROTEIN RAB-7A"/>
    <property type="match status" value="1"/>
</dbReference>